<sequence>MASYCAPSSFSPFIHKFTGRNSMAMMGLLSYARKSPTPISLTSKSFTFISRSTARKPLKKSFQVRSVAAPTEAVSGFDDMVSGTKRKYYMLGGKGGVGKTSCAASLAVKFANSGHPTLVVSTDPAHSLSDSFAQDLTGGTLVPVEGPDSPLFALEINPEKAREEFRTAAQKSGGTGVKDFMDGMGLGVLAEQLGELKLGELLDTPPPGLDEAIAISKVIQFLESQEYIMFTRIVFDTAPTGHTLRLLSLPDFLDRSIGKILKLKQKISSATSAIKSVFGQEETRQDAADKLERLRERMIKVRELFRDTDSTEFVIVTIPTVMAVSESSRLHASLKKENVPVKRLIVNQILPPSATDCKFCAIKRKDQMRALDMIRSDPELSNLTLIQAPLVDVEIRGVPALRFLGDIIWK</sequence>
<evidence type="ECO:0000256" key="6">
    <source>
        <dbReference type="ARBA" id="ARBA00048778"/>
    </source>
</evidence>
<evidence type="ECO:0000256" key="4">
    <source>
        <dbReference type="ARBA" id="ARBA00022840"/>
    </source>
</evidence>
<dbReference type="PANTHER" id="PTHR10803">
    <property type="entry name" value="ARSENICAL PUMP-DRIVING ATPASE ARSENITE-TRANSLOCATING ATPASE"/>
    <property type="match status" value="1"/>
</dbReference>
<dbReference type="AlphaFoldDB" id="W9SYC9"/>
<proteinExistence type="inferred from homology"/>
<dbReference type="eggNOG" id="KOG2825">
    <property type="taxonomic scope" value="Eukaryota"/>
</dbReference>
<dbReference type="Gene3D" id="3.40.50.300">
    <property type="entry name" value="P-loop containing nucleotide triphosphate hydrolases"/>
    <property type="match status" value="1"/>
</dbReference>
<feature type="domain" description="ArsA/GET3 Anion-transporting ATPase-like" evidence="8">
    <location>
        <begin position="87"/>
        <end position="408"/>
    </location>
</feature>
<dbReference type="PANTHER" id="PTHR10803:SF0">
    <property type="entry name" value="ATPASE GET3B"/>
    <property type="match status" value="1"/>
</dbReference>
<dbReference type="InterPro" id="IPR025723">
    <property type="entry name" value="ArsA/GET3_ATPase-like"/>
</dbReference>
<keyword evidence="3" id="KW-0378">Hydrolase</keyword>
<dbReference type="Pfam" id="PF02374">
    <property type="entry name" value="ArsA_ATPase"/>
    <property type="match status" value="1"/>
</dbReference>
<evidence type="ECO:0000313" key="10">
    <source>
        <dbReference type="Proteomes" id="UP000030645"/>
    </source>
</evidence>
<comment type="catalytic activity">
    <reaction evidence="6">
        <text>ATP + H2O = ADP + phosphate + H(+)</text>
        <dbReference type="Rhea" id="RHEA:13065"/>
        <dbReference type="ChEBI" id="CHEBI:15377"/>
        <dbReference type="ChEBI" id="CHEBI:15378"/>
        <dbReference type="ChEBI" id="CHEBI:30616"/>
        <dbReference type="ChEBI" id="CHEBI:43474"/>
        <dbReference type="ChEBI" id="CHEBI:456216"/>
    </reaction>
    <physiologicalReaction direction="left-to-right" evidence="6">
        <dbReference type="Rhea" id="RHEA:13066"/>
    </physiologicalReaction>
</comment>
<accession>W9SYC9</accession>
<dbReference type="STRING" id="981085.W9SYC9"/>
<feature type="coiled-coil region" evidence="7">
    <location>
        <begin position="277"/>
        <end position="304"/>
    </location>
</feature>
<keyword evidence="2" id="KW-0547">Nucleotide-binding</keyword>
<dbReference type="NCBIfam" id="TIGR00345">
    <property type="entry name" value="GET3_arsA_TRC40"/>
    <property type="match status" value="1"/>
</dbReference>
<evidence type="ECO:0000313" key="9">
    <source>
        <dbReference type="EMBL" id="EXC32925.1"/>
    </source>
</evidence>
<dbReference type="KEGG" id="mnt:21396228"/>
<dbReference type="InterPro" id="IPR027417">
    <property type="entry name" value="P-loop_NTPase"/>
</dbReference>
<dbReference type="GO" id="GO:0071816">
    <property type="term" value="P:tail-anchored membrane protein insertion into ER membrane"/>
    <property type="evidence" value="ECO:0007669"/>
    <property type="project" value="TreeGrafter"/>
</dbReference>
<dbReference type="GO" id="GO:0016887">
    <property type="term" value="F:ATP hydrolysis activity"/>
    <property type="evidence" value="ECO:0007669"/>
    <property type="project" value="InterPro"/>
</dbReference>
<keyword evidence="10" id="KW-1185">Reference proteome</keyword>
<dbReference type="Proteomes" id="UP000030645">
    <property type="component" value="Unassembled WGS sequence"/>
</dbReference>
<dbReference type="EMBL" id="KE346316">
    <property type="protein sequence ID" value="EXC32925.1"/>
    <property type="molecule type" value="Genomic_DNA"/>
</dbReference>
<dbReference type="OrthoDB" id="1770at2759"/>
<comment type="similarity">
    <text evidence="1">Belongs to the arsA ATPase family.</text>
</comment>
<reference evidence="10" key="1">
    <citation type="submission" date="2013-01" db="EMBL/GenBank/DDBJ databases">
        <title>Draft Genome Sequence of a Mulberry Tree, Morus notabilis C.K. Schneid.</title>
        <authorList>
            <person name="He N."/>
            <person name="Zhao S."/>
        </authorList>
    </citation>
    <scope>NUCLEOTIDE SEQUENCE</scope>
</reference>
<dbReference type="InterPro" id="IPR016300">
    <property type="entry name" value="ATPase_ArsA/GET3"/>
</dbReference>
<keyword evidence="7" id="KW-0175">Coiled coil</keyword>
<keyword evidence="5" id="KW-0809">Transit peptide</keyword>
<evidence type="ECO:0000259" key="8">
    <source>
        <dbReference type="Pfam" id="PF02374"/>
    </source>
</evidence>
<dbReference type="SUPFAM" id="SSF52540">
    <property type="entry name" value="P-loop containing nucleoside triphosphate hydrolases"/>
    <property type="match status" value="1"/>
</dbReference>
<keyword evidence="4" id="KW-0067">ATP-binding</keyword>
<evidence type="ECO:0000256" key="3">
    <source>
        <dbReference type="ARBA" id="ARBA00022801"/>
    </source>
</evidence>
<protein>
    <submittedName>
        <fullName evidence="9">Putative arsenical pump-driving ATPase</fullName>
    </submittedName>
</protein>
<dbReference type="CDD" id="cd02035">
    <property type="entry name" value="ArsA"/>
    <property type="match status" value="1"/>
</dbReference>
<evidence type="ECO:0000256" key="2">
    <source>
        <dbReference type="ARBA" id="ARBA00022741"/>
    </source>
</evidence>
<dbReference type="FunFam" id="3.40.50.300:FF:000936">
    <property type="entry name" value="Arsenical pump-driving ATPase"/>
    <property type="match status" value="1"/>
</dbReference>
<dbReference type="GO" id="GO:0043529">
    <property type="term" value="C:GET complex"/>
    <property type="evidence" value="ECO:0007669"/>
    <property type="project" value="TreeGrafter"/>
</dbReference>
<evidence type="ECO:0000256" key="7">
    <source>
        <dbReference type="SAM" id="Coils"/>
    </source>
</evidence>
<evidence type="ECO:0000256" key="1">
    <source>
        <dbReference type="ARBA" id="ARBA00011040"/>
    </source>
</evidence>
<dbReference type="GO" id="GO:0005524">
    <property type="term" value="F:ATP binding"/>
    <property type="evidence" value="ECO:0007669"/>
    <property type="project" value="UniProtKB-KW"/>
</dbReference>
<evidence type="ECO:0000256" key="5">
    <source>
        <dbReference type="ARBA" id="ARBA00022946"/>
    </source>
</evidence>
<gene>
    <name evidence="9" type="ORF">L484_013040</name>
</gene>
<organism evidence="9 10">
    <name type="scientific">Morus notabilis</name>
    <dbReference type="NCBI Taxonomy" id="981085"/>
    <lineage>
        <taxon>Eukaryota</taxon>
        <taxon>Viridiplantae</taxon>
        <taxon>Streptophyta</taxon>
        <taxon>Embryophyta</taxon>
        <taxon>Tracheophyta</taxon>
        <taxon>Spermatophyta</taxon>
        <taxon>Magnoliopsida</taxon>
        <taxon>eudicotyledons</taxon>
        <taxon>Gunneridae</taxon>
        <taxon>Pentapetalae</taxon>
        <taxon>rosids</taxon>
        <taxon>fabids</taxon>
        <taxon>Rosales</taxon>
        <taxon>Moraceae</taxon>
        <taxon>Moreae</taxon>
        <taxon>Morus</taxon>
    </lineage>
</organism>
<name>W9SYC9_9ROSA</name>